<dbReference type="Pfam" id="PF00415">
    <property type="entry name" value="RCC1"/>
    <property type="match status" value="2"/>
</dbReference>
<dbReference type="EMBL" id="JYDU01000194">
    <property type="protein sequence ID" value="KRX89564.1"/>
    <property type="molecule type" value="Genomic_DNA"/>
</dbReference>
<feature type="non-terminal residue" evidence="3">
    <location>
        <position position="1"/>
    </location>
</feature>
<comment type="caution">
    <text evidence="3">The sequence shown here is derived from an EMBL/GenBank/DDBJ whole genome shotgun (WGS) entry which is preliminary data.</text>
</comment>
<protein>
    <submittedName>
        <fullName evidence="3">X-linked retinitis pigmentosa GTPase regulator-like protein</fullName>
    </submittedName>
</protein>
<feature type="repeat" description="RCC1" evidence="2">
    <location>
        <begin position="783"/>
        <end position="836"/>
    </location>
</feature>
<dbReference type="PROSITE" id="PS00626">
    <property type="entry name" value="RCC1_2"/>
    <property type="match status" value="2"/>
</dbReference>
<gene>
    <name evidence="3" type="primary">glo-4</name>
    <name evidence="3" type="ORF">T4E_9291</name>
</gene>
<dbReference type="Gene3D" id="2.130.10.30">
    <property type="entry name" value="Regulator of chromosome condensation 1/beta-lactamase-inhibitor protein II"/>
    <property type="match status" value="1"/>
</dbReference>
<reference evidence="3 4" key="1">
    <citation type="submission" date="2015-01" db="EMBL/GenBank/DDBJ databases">
        <title>Evolution of Trichinella species and genotypes.</title>
        <authorList>
            <person name="Korhonen P.K."/>
            <person name="Edoardo P."/>
            <person name="Giuseppe L.R."/>
            <person name="Gasser R.B."/>
        </authorList>
    </citation>
    <scope>NUCLEOTIDE SEQUENCE [LARGE SCALE GENOMIC DNA]</scope>
    <source>
        <strain evidence="3">ISS141</strain>
    </source>
</reference>
<dbReference type="SUPFAM" id="SSF69322">
    <property type="entry name" value="Tricorn protease domain 2"/>
    <property type="match status" value="1"/>
</dbReference>
<dbReference type="PANTHER" id="PTHR22870">
    <property type="entry name" value="REGULATOR OF CHROMOSOME CONDENSATION"/>
    <property type="match status" value="1"/>
</dbReference>
<dbReference type="PROSITE" id="PS50012">
    <property type="entry name" value="RCC1_3"/>
    <property type="match status" value="2"/>
</dbReference>
<evidence type="ECO:0000313" key="4">
    <source>
        <dbReference type="Proteomes" id="UP000054815"/>
    </source>
</evidence>
<accession>A0A0V0XNP7</accession>
<evidence type="ECO:0000256" key="1">
    <source>
        <dbReference type="ARBA" id="ARBA00022737"/>
    </source>
</evidence>
<dbReference type="Proteomes" id="UP000054815">
    <property type="component" value="Unassembled WGS sequence"/>
</dbReference>
<dbReference type="SUPFAM" id="SSF50985">
    <property type="entry name" value="RCC1/BLIP-II"/>
    <property type="match status" value="1"/>
</dbReference>
<dbReference type="InterPro" id="IPR000408">
    <property type="entry name" value="Reg_chr_condens"/>
</dbReference>
<dbReference type="InterPro" id="IPR009091">
    <property type="entry name" value="RCC1/BLIP-II"/>
</dbReference>
<feature type="repeat" description="RCC1" evidence="2">
    <location>
        <begin position="837"/>
        <end position="889"/>
    </location>
</feature>
<dbReference type="InterPro" id="IPR051210">
    <property type="entry name" value="Ub_ligase/GEF_domain"/>
</dbReference>
<sequence length="1406" mass="158687">LVYYLLKLDWLDTSELESFEFDQHSERFHHLKAEDSLHAMDALKFSLPIYSAKTLITFNDFDMDLHTSFSSDEYCMIAFYCSDGKIRILFRNNREQWSVRSCAWYEDPKCTPTSMCFTTCSRWLIVATECGDVRLVPTRLILDDQASKLLLPAHGSILFDQETISLIRIKSSSNHQILATPTSIVCYEAGRSIPVVAYGNKSGEVAVMRLDTSESRVYSLFNESVIRVEHFAGEFEKHFILVTTCLGTKHIVCLDNFLGQMSINVVDTCLPQGDIRIHQNDDQFYFIVQEEKDVKLYDVYNPTTLLTQISLAHIPSAYCFADPISFFTHTSKVYCVFNCLSTSDRPRCFLSACHFELELNFSFSNCKLSPLTNKIGGMPCCLFITAGTIVAITPIKTVADICHSFLKADDLVQVAERWCSATGLRIDSIAEKCGTEFFDAGKPLSALKLFQNLKVPKTDIVKLLIAHGEFTNFWYYVRLWLSNEFDWNADSSYDILFDGFIKEMPYHHSLLTGKWSVRFQQFLSDIPCKDPAGCFKKLIQLGAYTNCWTFLRYCQVESDDMVKTLLEIKQWPVVEPFITILVHALKAVQVQLPKDLLASAQFFRSVYKLLPKLSIYWLEKVYHSINEAFVKTLFLCCYPSEVGVCAGKHKLALAVCRVGARAFALLDSQLYERCSLELAVNDLTCRLDPNRFVKIWPTISSKPAGFIEGTLYAMTTSTKVISSIGLMPNCNGKHDRLMSMVEQPDAMTTPPHILNEHQQLLGRLMIKRVACGRHHLLFMSSVGFVYGRGSNAYGQLGVGQQQLCSKPVLITPCLSVTHPIRRIGCGDYHSVAIDVRGHAYSWGWNAHGQLGLGHVSIVRHPCPMRINQAWLPLQDVQCGIAHTIVLCKNGHLYGCGSNRYAQLGLHLDLVVKQVELVELSFHVQEQQFVLSVASGPFEVFALSNSASGQRIFHWGCSPGLSKPFLRRLIKLTGARCYYEKNRFLPFLPRSLPVENLFGGEQLVSVACSSLYFILRTQSGRLFYWSRDAFLRRLMANDIVNSAPIMMRNPANVPFDWVVCGEEGSFAVDRNGVGWFYSDLFCTGYCCNCNTASIINSSNNSSNNSNNLAFHYILRQLQMRRHRGSGLGTAYSLGVIGNWAPVLPSNTIHTDSVNALSRFFNFAQIVRRQGENEVLELCLQDSRTMSPLKRAGMLILAGQVAEAFSLLCSQLSRRDEQETQTTVEIILQTFLHWFQHFASGDEPRAAYFYGVLQLMQLKAASRPGPVARYLNVHRVWLSQVLSQAIDRTNATINWRALRDSLELNGLLKMKISTQDYIAYGWKATPIEPLPADFTGMLHFGCGHVQFGQLEEVVREKLGNRADHVLRVLGNSLWKDPERALCASCVSSLLEFAATMLPTTKKQLVIEP</sequence>
<dbReference type="PANTHER" id="PTHR22870:SF388">
    <property type="entry name" value="CLARET, ISOFORM A"/>
    <property type="match status" value="1"/>
</dbReference>
<evidence type="ECO:0000313" key="3">
    <source>
        <dbReference type="EMBL" id="KRX89564.1"/>
    </source>
</evidence>
<organism evidence="3 4">
    <name type="scientific">Trichinella pseudospiralis</name>
    <name type="common">Parasitic roundworm</name>
    <dbReference type="NCBI Taxonomy" id="6337"/>
    <lineage>
        <taxon>Eukaryota</taxon>
        <taxon>Metazoa</taxon>
        <taxon>Ecdysozoa</taxon>
        <taxon>Nematoda</taxon>
        <taxon>Enoplea</taxon>
        <taxon>Dorylaimia</taxon>
        <taxon>Trichinellida</taxon>
        <taxon>Trichinellidae</taxon>
        <taxon>Trichinella</taxon>
    </lineage>
</organism>
<keyword evidence="1" id="KW-0677">Repeat</keyword>
<evidence type="ECO:0000256" key="2">
    <source>
        <dbReference type="PROSITE-ProRule" id="PRU00235"/>
    </source>
</evidence>
<dbReference type="STRING" id="6337.A0A0V0XNP7"/>
<name>A0A0V0XNP7_TRIPS</name>
<proteinExistence type="predicted"/>